<dbReference type="SMART" id="SM00322">
    <property type="entry name" value="KH"/>
    <property type="match status" value="1"/>
</dbReference>
<name>A0A914EE07_9BILA</name>
<dbReference type="SUPFAM" id="SSF54791">
    <property type="entry name" value="Eukaryotic type KH-domain (KH-domain type I)"/>
    <property type="match status" value="1"/>
</dbReference>
<dbReference type="Proteomes" id="UP000887540">
    <property type="component" value="Unplaced"/>
</dbReference>
<evidence type="ECO:0000256" key="1">
    <source>
        <dbReference type="ARBA" id="ARBA00022884"/>
    </source>
</evidence>
<dbReference type="GO" id="GO:0005634">
    <property type="term" value="C:nucleus"/>
    <property type="evidence" value="ECO:0007669"/>
    <property type="project" value="TreeGrafter"/>
</dbReference>
<evidence type="ECO:0000256" key="2">
    <source>
        <dbReference type="SAM" id="MobiDB-lite"/>
    </source>
</evidence>
<dbReference type="GO" id="GO:0003729">
    <property type="term" value="F:mRNA binding"/>
    <property type="evidence" value="ECO:0007669"/>
    <property type="project" value="TreeGrafter"/>
</dbReference>
<dbReference type="Gene3D" id="3.30.1370.10">
    <property type="entry name" value="K Homology domain, type 1"/>
    <property type="match status" value="1"/>
</dbReference>
<organism evidence="4 5">
    <name type="scientific">Acrobeloides nanus</name>
    <dbReference type="NCBI Taxonomy" id="290746"/>
    <lineage>
        <taxon>Eukaryota</taxon>
        <taxon>Metazoa</taxon>
        <taxon>Ecdysozoa</taxon>
        <taxon>Nematoda</taxon>
        <taxon>Chromadorea</taxon>
        <taxon>Rhabditida</taxon>
        <taxon>Tylenchina</taxon>
        <taxon>Cephalobomorpha</taxon>
        <taxon>Cephaloboidea</taxon>
        <taxon>Cephalobidae</taxon>
        <taxon>Acrobeloides</taxon>
    </lineage>
</organism>
<sequence>MSDFINNPNTNYLCELLLEKEVLALNNQVALPHAIRLLHLEIARVRAGFFKSDLKNCEIELPEPEGEQILMQAKVPIPNEPKHCNFVGRILGPRGLTAKELELATNTKIQIRGRGSLRDQKKEELNLERPGWAHLHEPLHVLIECEDTPNRAKIKLENAVKIVKDLLVIPPDGIDAFKKKQLMELAIINGTLRLKQNRRSSPNSPQCNVYSPTSPQPGFHQPTFSPYHSFSPQVHATPFFAHTSFSPQSSYPGPPSSVKSPLSMHSAPPGFSETFSNLNVSDQGSYPTTPKSSRVFTFNYGATPKTSLHTLQDLEENVSKLTELSPNSATNPFLTSNNFSTSPPLTLFAEAGISPDDIVDFLDAARPKTPPPLPSTFFGGLFKRNAKSLDDGLTMPKNEDLS</sequence>
<dbReference type="InterPro" id="IPR045071">
    <property type="entry name" value="BBP-like"/>
</dbReference>
<keyword evidence="4" id="KW-1185">Reference proteome</keyword>
<feature type="compositionally biased region" description="Polar residues" evidence="2">
    <location>
        <begin position="199"/>
        <end position="213"/>
    </location>
</feature>
<dbReference type="AlphaFoldDB" id="A0A914EE07"/>
<dbReference type="WBParaSite" id="ACRNAN_scaffold7399.g13337.t1">
    <property type="protein sequence ID" value="ACRNAN_scaffold7399.g13337.t1"/>
    <property type="gene ID" value="ACRNAN_scaffold7399.g13337"/>
</dbReference>
<keyword evidence="1" id="KW-0694">RNA-binding</keyword>
<evidence type="ECO:0000313" key="4">
    <source>
        <dbReference type="Proteomes" id="UP000887540"/>
    </source>
</evidence>
<dbReference type="PANTHER" id="PTHR11208:SF125">
    <property type="entry name" value="KH DOMAIN-CONTAINING RNA-BINDING PROTEIN QKI"/>
    <property type="match status" value="1"/>
</dbReference>
<reference evidence="5" key="1">
    <citation type="submission" date="2022-11" db="UniProtKB">
        <authorList>
            <consortium name="WormBaseParasite"/>
        </authorList>
    </citation>
    <scope>IDENTIFICATION</scope>
</reference>
<dbReference type="InterPro" id="IPR004087">
    <property type="entry name" value="KH_dom"/>
</dbReference>
<dbReference type="InterPro" id="IPR036612">
    <property type="entry name" value="KH_dom_type_1_sf"/>
</dbReference>
<dbReference type="PANTHER" id="PTHR11208">
    <property type="entry name" value="RNA-BINDING PROTEIN RELATED"/>
    <property type="match status" value="1"/>
</dbReference>
<feature type="region of interest" description="Disordered" evidence="2">
    <location>
        <begin position="196"/>
        <end position="227"/>
    </location>
</feature>
<feature type="region of interest" description="Disordered" evidence="2">
    <location>
        <begin position="245"/>
        <end position="266"/>
    </location>
</feature>
<dbReference type="InterPro" id="IPR055256">
    <property type="entry name" value="KH_1_KHDC4/BBP-like"/>
</dbReference>
<accession>A0A914EE07</accession>
<dbReference type="GO" id="GO:0048024">
    <property type="term" value="P:regulation of mRNA splicing, via spliceosome"/>
    <property type="evidence" value="ECO:0007669"/>
    <property type="project" value="TreeGrafter"/>
</dbReference>
<evidence type="ECO:0000313" key="5">
    <source>
        <dbReference type="WBParaSite" id="ACRNAN_scaffold7399.g13337.t1"/>
    </source>
</evidence>
<protein>
    <submittedName>
        <fullName evidence="5">K Homology domain-containing protein</fullName>
    </submittedName>
</protein>
<dbReference type="Pfam" id="PF22675">
    <property type="entry name" value="KH-I_KHDC4-BBP"/>
    <property type="match status" value="1"/>
</dbReference>
<feature type="domain" description="K Homology" evidence="3">
    <location>
        <begin position="69"/>
        <end position="164"/>
    </location>
</feature>
<evidence type="ECO:0000259" key="3">
    <source>
        <dbReference type="SMART" id="SM00322"/>
    </source>
</evidence>
<proteinExistence type="predicted"/>